<dbReference type="GO" id="GO:0006260">
    <property type="term" value="P:DNA replication"/>
    <property type="evidence" value="ECO:0007669"/>
    <property type="project" value="UniProtKB-KW"/>
</dbReference>
<gene>
    <name evidence="8" type="ORF">HIR78_10985</name>
</gene>
<evidence type="ECO:0000256" key="2">
    <source>
        <dbReference type="ARBA" id="ARBA00022679"/>
    </source>
</evidence>
<dbReference type="PANTHER" id="PTHR32294">
    <property type="entry name" value="DNA POLYMERASE III SUBUNIT ALPHA"/>
    <property type="match status" value="1"/>
</dbReference>
<dbReference type="InterPro" id="IPR011708">
    <property type="entry name" value="DNA_pol3_alpha_NTPase_dom"/>
</dbReference>
<dbReference type="SMART" id="SM00481">
    <property type="entry name" value="POLIIIAc"/>
    <property type="match status" value="1"/>
</dbReference>
<dbReference type="Gene3D" id="3.20.20.140">
    <property type="entry name" value="Metal-dependent hydrolases"/>
    <property type="match status" value="1"/>
</dbReference>
<dbReference type="NCBIfam" id="TIGR00594">
    <property type="entry name" value="polc"/>
    <property type="match status" value="1"/>
</dbReference>
<evidence type="ECO:0000256" key="4">
    <source>
        <dbReference type="ARBA" id="ARBA00022705"/>
    </source>
</evidence>
<dbReference type="Pfam" id="PF07733">
    <property type="entry name" value="DNA_pol3_alpha"/>
    <property type="match status" value="1"/>
</dbReference>
<dbReference type="Pfam" id="PF02811">
    <property type="entry name" value="PHP"/>
    <property type="match status" value="1"/>
</dbReference>
<evidence type="ECO:0000256" key="6">
    <source>
        <dbReference type="ARBA" id="ARBA00049244"/>
    </source>
</evidence>
<dbReference type="RefSeq" id="WP_169507080.1">
    <property type="nucleotide sequence ID" value="NZ_CP051860.2"/>
</dbReference>
<dbReference type="InterPro" id="IPR029460">
    <property type="entry name" value="DNAPol_HHH"/>
</dbReference>
<keyword evidence="5" id="KW-0239">DNA-directed DNA polymerase</keyword>
<keyword evidence="3" id="KW-0548">Nucleotidyltransferase</keyword>
<dbReference type="Pfam" id="PF14579">
    <property type="entry name" value="HHH_6"/>
    <property type="match status" value="1"/>
</dbReference>
<dbReference type="PANTHER" id="PTHR32294:SF0">
    <property type="entry name" value="DNA POLYMERASE III SUBUNIT ALPHA"/>
    <property type="match status" value="1"/>
</dbReference>
<comment type="catalytic activity">
    <reaction evidence="6">
        <text>DNA(n) + a 2'-deoxyribonucleoside 5'-triphosphate = DNA(n+1) + diphosphate</text>
        <dbReference type="Rhea" id="RHEA:22508"/>
        <dbReference type="Rhea" id="RHEA-COMP:17339"/>
        <dbReference type="Rhea" id="RHEA-COMP:17340"/>
        <dbReference type="ChEBI" id="CHEBI:33019"/>
        <dbReference type="ChEBI" id="CHEBI:61560"/>
        <dbReference type="ChEBI" id="CHEBI:173112"/>
        <dbReference type="EC" id="2.7.7.7"/>
    </reaction>
</comment>
<sequence length="1305" mass="150575">MIGCHCHTDKSNIRLLDSTNSVKELLKTAVKMEYKGLAITDHEVLSAHLDAIRTVREMKKKGDMPEDFKLILGNEAYLVDSLEEVRDNYKSGVTKFPHFLMLAIDPKGHEQLRILSSQAWENSFYTGTMERVPTVKKDVEKLLSKDPGHIIATTACLGSEVNIHLLKIKAFEETGDSQSIKQHKLKIHEFITWCIEVFGKDKFFIELQPALSEEQIYCNKKLIDIANGYDLQMIVTTDAHYLRPEDRAIHQAFLNAKDGEREVDSFYEACFVQNVDEIHERMDYIDKEVIDQAIKNTMLIGEMIEDYTIEHEPIIPKMELPNFKLRHLFKPAYDQYEYIKKMSESVDEQDRYLLKLIEDGFEEKLKTSELTREAFHKILNRINVELGELWEISQKLSQSMPSYYITVREIINIIWDDECGGDSLVGAARGSAAGYLVNYLLDNTQINPMQYDLPHWRHIHKSRPDLPDIDIDTEGSKRQKILKALRERFGDKRVLQIATFGTEGSKSALQTACRGLGIDNDISQYLSGMIPFERGSNWPLTHCFYGDKETGRKPIKEFIREVEQYPNLKETALKIEGLTNKRSSHAAGVIIFNDEYTKSNAMMKTPKGAYITQFNMGDSEAMGSVKFDLLTIEALDKIRVTLDQLIENKEIEWQGSLKETYNKYIHPDVIEYEDDKLWEMAGNGEIMDLFQFSTEVGHQSVVKVKPNNLLEAAVTNSLMRLMSDGEEQPVDTYVKYKNDLNKWYEEMKRYGLSEKEIRVMERHLKDIYGVADTQEVVMQMVMDKDIANFDIKESNYLRKSIAKKKEDVLKEVEELFFKKGKEIGTSDNLLNYVWNVQFKRQFGYSFSLLHTLAYSIIALQELNLNYRYNPLYWNTACLTVNSGGIDTEDTKDNKKTAATNYGKVASAIGNIRQRGIKIDLPDINKANFGFRTDINNNSILFGLKGMNGIGDDVIHHIVLNRPYSDFNDFIERMFKSGIIKKGQVIQLIKGGCFDSFGNRQEIMKAFISLISEPKSKLTLSNLKMLIENNIVPSEFAQEVRFFRFKDYISKKVYKTLKSPKDKLFLLDDVSASFYNQHFSEDSVVDMLNGQLVISEKAFKKEYDNKMSNIKSWITTEEPLKKLNDCLLIKEWEKYADGSLGKWEMDSLSYYYNDHELSGVNFAKYDIADFYKLPAEPVKGKPYQWRGKTLYEYETTRIIGTVLDRDKNKHTITLLTPTGVATVKQWSGSFSHYNKQISRSIGGGKKEVVEKSWYTRGTLLMFTGFRRGNNFIPKVYKDSIYNHTVCRIDFVDNEGNMSLTTKREEI</sequence>
<dbReference type="InterPro" id="IPR004805">
    <property type="entry name" value="DnaE2/DnaE/PolC"/>
</dbReference>
<protein>
    <recommendedName>
        <fullName evidence="1">DNA-directed DNA polymerase</fullName>
        <ecNumber evidence="1">2.7.7.7</ecNumber>
    </recommendedName>
</protein>
<organism evidence="8">
    <name type="scientific">Bacillus subtilis (strain 168)</name>
    <dbReference type="NCBI Taxonomy" id="224308"/>
    <lineage>
        <taxon>Bacteria</taxon>
        <taxon>Bacillati</taxon>
        <taxon>Bacillota</taxon>
        <taxon>Bacilli</taxon>
        <taxon>Bacillales</taxon>
        <taxon>Bacillaceae</taxon>
        <taxon>Bacillus</taxon>
    </lineage>
</organism>
<evidence type="ECO:0000259" key="7">
    <source>
        <dbReference type="SMART" id="SM00481"/>
    </source>
</evidence>
<evidence type="ECO:0000256" key="3">
    <source>
        <dbReference type="ARBA" id="ARBA00022695"/>
    </source>
</evidence>
<reference evidence="8" key="1">
    <citation type="submission" date="2020-04" db="EMBL/GenBank/DDBJ databases">
        <title>Phage recombination drives evolution of spore-forming Bacilli.</title>
        <authorList>
            <person name="Dragos A."/>
            <person name="Kovacs A.T."/>
        </authorList>
    </citation>
    <scope>NUCLEOTIDE SEQUENCE</scope>
    <source>
        <strain evidence="8">168</strain>
    </source>
</reference>
<proteinExistence type="predicted"/>
<evidence type="ECO:0000256" key="5">
    <source>
        <dbReference type="ARBA" id="ARBA00022932"/>
    </source>
</evidence>
<keyword evidence="4" id="KW-0235">DNA replication</keyword>
<dbReference type="GO" id="GO:0008408">
    <property type="term" value="F:3'-5' exonuclease activity"/>
    <property type="evidence" value="ECO:0007669"/>
    <property type="project" value="InterPro"/>
</dbReference>
<keyword evidence="2" id="KW-0808">Transferase</keyword>
<evidence type="ECO:0000256" key="1">
    <source>
        <dbReference type="ARBA" id="ARBA00012417"/>
    </source>
</evidence>
<dbReference type="SUPFAM" id="SSF89550">
    <property type="entry name" value="PHP domain-like"/>
    <property type="match status" value="1"/>
</dbReference>
<dbReference type="InterPro" id="IPR003141">
    <property type="entry name" value="Pol/His_phosphatase_N"/>
</dbReference>
<accession>A0A6M3ZC49</accession>
<evidence type="ECO:0000313" key="8">
    <source>
        <dbReference type="EMBL" id="QJP88524.1"/>
    </source>
</evidence>
<dbReference type="InterPro" id="IPR040982">
    <property type="entry name" value="DNA_pol3_finger"/>
</dbReference>
<dbReference type="EMBL" id="CP052842">
    <property type="protein sequence ID" value="QJP88524.1"/>
    <property type="molecule type" value="Genomic_DNA"/>
</dbReference>
<dbReference type="EC" id="2.7.7.7" evidence="1"/>
<dbReference type="Pfam" id="PF17657">
    <property type="entry name" value="DNA_pol3_finger"/>
    <property type="match status" value="1"/>
</dbReference>
<dbReference type="InterPro" id="IPR016195">
    <property type="entry name" value="Pol/histidinol_Pase-like"/>
</dbReference>
<feature type="domain" description="Polymerase/histidinol phosphatase N-terminal" evidence="7">
    <location>
        <begin position="2"/>
        <end position="80"/>
    </location>
</feature>
<dbReference type="InterPro" id="IPR004013">
    <property type="entry name" value="PHP_dom"/>
</dbReference>
<dbReference type="GO" id="GO:0003887">
    <property type="term" value="F:DNA-directed DNA polymerase activity"/>
    <property type="evidence" value="ECO:0007669"/>
    <property type="project" value="UniProtKB-KW"/>
</dbReference>
<dbReference type="Gene3D" id="1.10.150.870">
    <property type="match status" value="1"/>
</dbReference>
<name>A0A6M3ZC49_BACSU</name>